<protein>
    <submittedName>
        <fullName evidence="1">Uncharacterized protein</fullName>
    </submittedName>
</protein>
<evidence type="ECO:0000313" key="1">
    <source>
        <dbReference type="EMBL" id="KOY82763.1"/>
    </source>
</evidence>
<dbReference type="PATRIC" id="fig|33935.3.peg.496"/>
<sequence length="66" mass="7443">MGGFKGNETVFTHRNFETHKTILSGDFFRETNAYSVFYHLFNPSNILDETALLNGVTITDGRANKS</sequence>
<dbReference type="Proteomes" id="UP000037977">
    <property type="component" value="Unassembled WGS sequence"/>
</dbReference>
<name>A0A0M9DL07_9BACI</name>
<comment type="caution">
    <text evidence="1">The sequence shown here is derived from an EMBL/GenBank/DDBJ whole genome shotgun (WGS) entry which is preliminary data.</text>
</comment>
<keyword evidence="2" id="KW-1185">Reference proteome</keyword>
<reference evidence="1 2" key="1">
    <citation type="submission" date="2015-07" db="EMBL/GenBank/DDBJ databases">
        <title>Genome sequencing project for genomic taxonomy and phylogenomics of Bacillus-like bacteria.</title>
        <authorList>
            <person name="Liu B."/>
            <person name="Wang J."/>
            <person name="Zhu Y."/>
            <person name="Liu G."/>
            <person name="Chen Q."/>
            <person name="Chen Z."/>
            <person name="Che J."/>
            <person name="Ge C."/>
            <person name="Shi H."/>
            <person name="Pan Z."/>
            <person name="Liu X."/>
        </authorList>
    </citation>
    <scope>NUCLEOTIDE SEQUENCE [LARGE SCALE GENOMIC DNA]</scope>
    <source>
        <strain evidence="1 2">DSM 54</strain>
    </source>
</reference>
<dbReference type="EMBL" id="LGCI01000005">
    <property type="protein sequence ID" value="KOY82763.1"/>
    <property type="molecule type" value="Genomic_DNA"/>
</dbReference>
<evidence type="ECO:0000313" key="2">
    <source>
        <dbReference type="Proteomes" id="UP000037977"/>
    </source>
</evidence>
<proteinExistence type="predicted"/>
<dbReference type="AlphaFoldDB" id="A0A0M9DL07"/>
<gene>
    <name evidence="1" type="ORF">ADM90_05385</name>
</gene>
<organism evidence="1 2">
    <name type="scientific">Lysinibacillus macroides</name>
    <dbReference type="NCBI Taxonomy" id="33935"/>
    <lineage>
        <taxon>Bacteria</taxon>
        <taxon>Bacillati</taxon>
        <taxon>Bacillota</taxon>
        <taxon>Bacilli</taxon>
        <taxon>Bacillales</taxon>
        <taxon>Bacillaceae</taxon>
        <taxon>Lysinibacillus</taxon>
    </lineage>
</organism>
<accession>A0A0M9DL07</accession>